<dbReference type="InterPro" id="IPR039010">
    <property type="entry name" value="Synaptotagmin_SMP"/>
</dbReference>
<dbReference type="OrthoDB" id="1029639at2759"/>
<dbReference type="SMART" id="SM00239">
    <property type="entry name" value="C2"/>
    <property type="match status" value="2"/>
</dbReference>
<dbReference type="CDD" id="cd21670">
    <property type="entry name" value="SMP_ESyt"/>
    <property type="match status" value="1"/>
</dbReference>
<dbReference type="HOGENOM" id="CLU_048762_0_0_1"/>
<evidence type="ECO:0000256" key="1">
    <source>
        <dbReference type="ARBA" id="ARBA00022692"/>
    </source>
</evidence>
<dbReference type="Gene3D" id="2.60.40.150">
    <property type="entry name" value="C2 domain"/>
    <property type="match status" value="2"/>
</dbReference>
<dbReference type="GeneID" id="27727833"/>
<dbReference type="VEuPathDB" id="FungiDB:SAPIO_CDS8761"/>
<keyword evidence="2" id="KW-0472">Membrane</keyword>
<keyword evidence="5" id="KW-1185">Reference proteome</keyword>
<evidence type="ECO:0000313" key="5">
    <source>
        <dbReference type="Proteomes" id="UP000028545"/>
    </source>
</evidence>
<evidence type="ECO:0000256" key="2">
    <source>
        <dbReference type="ARBA" id="ARBA00022989"/>
    </source>
</evidence>
<dbReference type="Pfam" id="PF17047">
    <property type="entry name" value="SMP_LBD"/>
    <property type="match status" value="1"/>
</dbReference>
<sequence>MLASMLPPPLNSLRFTKIDFGKVPIHFVNIDVHKTDAGGIKLVMDLDWDGVCDIELNAEKLPKIGVQHVKLNGKLSILLCPLTNVIPLIGAAQVAFISPPRLHLDFTDAGGIGNIGLVDRAVRKIALSIISSMAVLPKRFLVKLDSNNDYFKTYQHPLGVLRLTIESGQNFGEEKKTRNILKKLVHDVPDCFVKVIVSPQDQWQTSTIKNDRHPEWNETHDFLVSDIEQVIELDVKDDDTVSDDNLGVGSTTVKQLLLDGGKQEINLNHEDQPTDAKVTLSGQFFRFVPDATSFSEQGSGICGLLTVLVASAFGIKGRRQELKPSVKVSWGEQVFRTAIKSDAPGSDIENPSFDQAFNVEIKAGMVPGPPVRIALMDKEEEIGAVEVGLGDVLAASDLALQQDFDIAQGTTVRAGIWLRGIRQA</sequence>
<accession>A0A084FXM2</accession>
<reference evidence="4 5" key="1">
    <citation type="journal article" date="2014" name="Genome Announc.">
        <title>Draft genome sequence of the pathogenic fungus Scedosporium apiospermum.</title>
        <authorList>
            <person name="Vandeputte P."/>
            <person name="Ghamrawi S."/>
            <person name="Rechenmann M."/>
            <person name="Iltis A."/>
            <person name="Giraud S."/>
            <person name="Fleury M."/>
            <person name="Thornton C."/>
            <person name="Delhaes L."/>
            <person name="Meyer W."/>
            <person name="Papon N."/>
            <person name="Bouchara J.P."/>
        </authorList>
    </citation>
    <scope>NUCLEOTIDE SEQUENCE [LARGE SCALE GENOMIC DNA]</scope>
    <source>
        <strain evidence="4 5">IHEM 14462</strain>
    </source>
</reference>
<dbReference type="Proteomes" id="UP000028545">
    <property type="component" value="Unassembled WGS sequence"/>
</dbReference>
<gene>
    <name evidence="4" type="ORF">SAPIO_CDS8761</name>
</gene>
<dbReference type="GO" id="GO:0005737">
    <property type="term" value="C:cytoplasm"/>
    <property type="evidence" value="ECO:0007669"/>
    <property type="project" value="UniProtKB-ARBA"/>
</dbReference>
<keyword evidence="1" id="KW-0812">Transmembrane</keyword>
<dbReference type="InterPro" id="IPR035892">
    <property type="entry name" value="C2_domain_sf"/>
</dbReference>
<dbReference type="PANTHER" id="PTHR45761:SF1">
    <property type="entry name" value="EXTENDED SYNAPTOTAGMIN-LIKE PROTEIN 2, ISOFORM C"/>
    <property type="match status" value="1"/>
</dbReference>
<protein>
    <recommendedName>
        <fullName evidence="3">C2 domain-containing protein</fullName>
    </recommendedName>
</protein>
<dbReference type="AlphaFoldDB" id="A0A084FXM2"/>
<dbReference type="OMA" id="DIPDCYC"/>
<name>A0A084FXM2_PSEDA</name>
<keyword evidence="2" id="KW-1133">Transmembrane helix</keyword>
<dbReference type="PROSITE" id="PS50004">
    <property type="entry name" value="C2"/>
    <property type="match status" value="2"/>
</dbReference>
<evidence type="ECO:0000259" key="3">
    <source>
        <dbReference type="PROSITE" id="PS50004"/>
    </source>
</evidence>
<dbReference type="InterPro" id="IPR000008">
    <property type="entry name" value="C2_dom"/>
</dbReference>
<evidence type="ECO:0000313" key="4">
    <source>
        <dbReference type="EMBL" id="KEZ39834.1"/>
    </source>
</evidence>
<dbReference type="EMBL" id="JOWA01000132">
    <property type="protein sequence ID" value="KEZ39834.1"/>
    <property type="molecule type" value="Genomic_DNA"/>
</dbReference>
<proteinExistence type="predicted"/>
<organism evidence="4 5">
    <name type="scientific">Pseudallescheria apiosperma</name>
    <name type="common">Scedosporium apiospermum</name>
    <dbReference type="NCBI Taxonomy" id="563466"/>
    <lineage>
        <taxon>Eukaryota</taxon>
        <taxon>Fungi</taxon>
        <taxon>Dikarya</taxon>
        <taxon>Ascomycota</taxon>
        <taxon>Pezizomycotina</taxon>
        <taxon>Sordariomycetes</taxon>
        <taxon>Hypocreomycetidae</taxon>
        <taxon>Microascales</taxon>
        <taxon>Microascaceae</taxon>
        <taxon>Scedosporium</taxon>
    </lineage>
</organism>
<feature type="domain" description="C2" evidence="3">
    <location>
        <begin position="136"/>
        <end position="269"/>
    </location>
</feature>
<comment type="caution">
    <text evidence="4">The sequence shown here is derived from an EMBL/GenBank/DDBJ whole genome shotgun (WGS) entry which is preliminary data.</text>
</comment>
<dbReference type="SUPFAM" id="SSF49562">
    <property type="entry name" value="C2 domain (Calcium/lipid-binding domain, CaLB)"/>
    <property type="match status" value="2"/>
</dbReference>
<dbReference type="KEGG" id="sapo:SAPIO_CDS8761"/>
<dbReference type="RefSeq" id="XP_016639633.1">
    <property type="nucleotide sequence ID" value="XM_016790330.1"/>
</dbReference>
<dbReference type="Pfam" id="PF00168">
    <property type="entry name" value="C2"/>
    <property type="match status" value="2"/>
</dbReference>
<dbReference type="PANTHER" id="PTHR45761">
    <property type="entry name" value="EXTENDED SYNAPTOTAGMIN-LIKE PROTEIN 2, ISOFORM C"/>
    <property type="match status" value="1"/>
</dbReference>
<feature type="domain" description="C2" evidence="3">
    <location>
        <begin position="286"/>
        <end position="408"/>
    </location>
</feature>
<dbReference type="InterPro" id="IPR051634">
    <property type="entry name" value="Extended_Synaptotagmin"/>
</dbReference>